<feature type="compositionally biased region" description="Low complexity" evidence="9">
    <location>
        <begin position="415"/>
        <end position="428"/>
    </location>
</feature>
<dbReference type="InterPro" id="IPR004181">
    <property type="entry name" value="Znf_MIZ"/>
</dbReference>
<dbReference type="GO" id="GO:0016874">
    <property type="term" value="F:ligase activity"/>
    <property type="evidence" value="ECO:0007669"/>
    <property type="project" value="UniProtKB-KW"/>
</dbReference>
<gene>
    <name evidence="12" type="primary">pli1_1</name>
    <name evidence="12" type="ORF">K7432_000826</name>
</gene>
<evidence type="ECO:0000256" key="2">
    <source>
        <dbReference type="ARBA" id="ARBA00005383"/>
    </source>
</evidence>
<evidence type="ECO:0000256" key="4">
    <source>
        <dbReference type="ARBA" id="ARBA00022723"/>
    </source>
</evidence>
<organism evidence="12 13">
    <name type="scientific">Basidiobolus ranarum</name>
    <dbReference type="NCBI Taxonomy" id="34480"/>
    <lineage>
        <taxon>Eukaryota</taxon>
        <taxon>Fungi</taxon>
        <taxon>Fungi incertae sedis</taxon>
        <taxon>Zoopagomycota</taxon>
        <taxon>Entomophthoromycotina</taxon>
        <taxon>Basidiobolomycetes</taxon>
        <taxon>Basidiobolales</taxon>
        <taxon>Basidiobolaceae</taxon>
        <taxon>Basidiobolus</taxon>
    </lineage>
</organism>
<feature type="domain" description="PINIT" evidence="11">
    <location>
        <begin position="127"/>
        <end position="279"/>
    </location>
</feature>
<evidence type="ECO:0000256" key="8">
    <source>
        <dbReference type="PROSITE-ProRule" id="PRU00452"/>
    </source>
</evidence>
<feature type="region of interest" description="Disordered" evidence="9">
    <location>
        <begin position="712"/>
        <end position="755"/>
    </location>
</feature>
<dbReference type="Proteomes" id="UP001479436">
    <property type="component" value="Unassembled WGS sequence"/>
</dbReference>
<dbReference type="Pfam" id="PF02891">
    <property type="entry name" value="zf-MIZ"/>
    <property type="match status" value="1"/>
</dbReference>
<dbReference type="Pfam" id="PF14324">
    <property type="entry name" value="PINIT"/>
    <property type="match status" value="1"/>
</dbReference>
<evidence type="ECO:0000313" key="12">
    <source>
        <dbReference type="EMBL" id="KAK9768486.1"/>
    </source>
</evidence>
<accession>A0ABR2X432</accession>
<sequence length="755" mass="85919">MSEHEYLVKRCIPLLLVNQLKACIRSFNEITGSHLRISGNKGELIQRIQQFVEEKHYQGNSEDYDLVKQIVLTHFGRALPIFERSGSVVNSTPTKAIPPQRSGEKPILNSRISYSNSNDRILPFNPNTKKNPAELGFIFKPSPFYDIVEMVSEIKVCHVQEKASLVCLDFQLKKHHISQLQQQSSNFGLMLFGCAYDESIEETSNSPSLVEFPQMCEVKVNTTVLQASLRGLKNKPGTVNPPDITDLCNLDVFSTNKIDFMYANTSKKYVLMVEMVKKHSVDSLINTIKESRRMSKDEVLQRIKRENEDTDIIATSSVVSLKCPLSYQRIKLPCRSTLCPHIQCFDGLTFFRMNEQTPTWTCPTCNRSLESWDTIVIDGYFEDILQKVPEDIESIIVEPNGDWSIQENKSKNTVDSDTNSLDSLSNSSEPTTTGSKKRKVEVIDLTLESDSEGEEETHKRLKRSESVSTSTAPLSRRFPNLSEIAISNQITPNLESRSSMIYPNRSEIETYRINPIENSISEDRGIFSGRHENRDNLNESIRGITSMAISSPIPDSGLGYMYNTHAPNLQLTAPFVPPNSNMPPVQPRSEQLSSEGFVDSRSLSPIAHPPTSVALRRTPADQMQIERLSPLAYGDSNYEHNIYNSHRYGTSNALPQVADYRGVPSYMPDISRYQHPKYYSQMMPPENARSSPHYPDRSRENSILKIPEEQFPSQYSRSGHHRQLPDQYHFSRPESMEMNQDPEEHHTREYASYSH</sequence>
<proteinExistence type="inferred from homology"/>
<keyword evidence="3" id="KW-0808">Transferase</keyword>
<comment type="caution">
    <text evidence="12">The sequence shown here is derived from an EMBL/GenBank/DDBJ whole genome shotgun (WGS) entry which is preliminary data.</text>
</comment>
<keyword evidence="6" id="KW-0833">Ubl conjugation pathway</keyword>
<dbReference type="Gene3D" id="3.30.40.10">
    <property type="entry name" value="Zinc/RING finger domain, C3HC4 (zinc finger)"/>
    <property type="match status" value="1"/>
</dbReference>
<dbReference type="InterPro" id="IPR038654">
    <property type="entry name" value="PINIT_sf"/>
</dbReference>
<dbReference type="PROSITE" id="PS51044">
    <property type="entry name" value="ZF_SP_RING"/>
    <property type="match status" value="1"/>
</dbReference>
<evidence type="ECO:0000259" key="10">
    <source>
        <dbReference type="PROSITE" id="PS51044"/>
    </source>
</evidence>
<dbReference type="PROSITE" id="PS51466">
    <property type="entry name" value="PINIT"/>
    <property type="match status" value="1"/>
</dbReference>
<reference evidence="12 13" key="1">
    <citation type="submission" date="2023-04" db="EMBL/GenBank/DDBJ databases">
        <title>Genome of Basidiobolus ranarum AG-B5.</title>
        <authorList>
            <person name="Stajich J.E."/>
            <person name="Carter-House D."/>
            <person name="Gryganskyi A."/>
        </authorList>
    </citation>
    <scope>NUCLEOTIDE SEQUENCE [LARGE SCALE GENOMIC DNA]</scope>
    <source>
        <strain evidence="12 13">AG-B5</strain>
    </source>
</reference>
<feature type="domain" description="SP-RING-type" evidence="10">
    <location>
        <begin position="308"/>
        <end position="394"/>
    </location>
</feature>
<evidence type="ECO:0000256" key="9">
    <source>
        <dbReference type="SAM" id="MobiDB-lite"/>
    </source>
</evidence>
<evidence type="ECO:0000313" key="13">
    <source>
        <dbReference type="Proteomes" id="UP001479436"/>
    </source>
</evidence>
<comment type="pathway">
    <text evidence="1">Protein modification; protein sumoylation.</text>
</comment>
<dbReference type="InterPro" id="IPR013083">
    <property type="entry name" value="Znf_RING/FYVE/PHD"/>
</dbReference>
<evidence type="ECO:0000259" key="11">
    <source>
        <dbReference type="PROSITE" id="PS51466"/>
    </source>
</evidence>
<dbReference type="PANTHER" id="PTHR10782">
    <property type="entry name" value="ZINC FINGER MIZ DOMAIN-CONTAINING PROTEIN"/>
    <property type="match status" value="1"/>
</dbReference>
<keyword evidence="5 8" id="KW-0863">Zinc-finger</keyword>
<comment type="similarity">
    <text evidence="2">Belongs to the PIAS family.</text>
</comment>
<evidence type="ECO:0000256" key="6">
    <source>
        <dbReference type="ARBA" id="ARBA00022786"/>
    </source>
</evidence>
<dbReference type="InterPro" id="IPR031141">
    <property type="entry name" value="SIZ1/2_SP-RING"/>
</dbReference>
<keyword evidence="12" id="KW-0436">Ligase</keyword>
<dbReference type="CDD" id="cd16792">
    <property type="entry name" value="SP-RING_Siz-like"/>
    <property type="match status" value="1"/>
</dbReference>
<evidence type="ECO:0000256" key="1">
    <source>
        <dbReference type="ARBA" id="ARBA00004718"/>
    </source>
</evidence>
<dbReference type="PANTHER" id="PTHR10782:SF4">
    <property type="entry name" value="TONALLI, ISOFORM E"/>
    <property type="match status" value="1"/>
</dbReference>
<dbReference type="InterPro" id="IPR023321">
    <property type="entry name" value="PINIT"/>
</dbReference>
<keyword evidence="7" id="KW-0862">Zinc</keyword>
<keyword evidence="4" id="KW-0479">Metal-binding</keyword>
<dbReference type="Gene3D" id="2.60.120.780">
    <property type="entry name" value="PINIT domain"/>
    <property type="match status" value="1"/>
</dbReference>
<name>A0ABR2X432_9FUNG</name>
<protein>
    <submittedName>
        <fullName evidence="12">E3 SUMO-protein ligase pli1</fullName>
    </submittedName>
</protein>
<evidence type="ECO:0000256" key="5">
    <source>
        <dbReference type="ARBA" id="ARBA00022771"/>
    </source>
</evidence>
<dbReference type="EMBL" id="JASJQH010000016">
    <property type="protein sequence ID" value="KAK9768486.1"/>
    <property type="molecule type" value="Genomic_DNA"/>
</dbReference>
<evidence type="ECO:0000256" key="7">
    <source>
        <dbReference type="ARBA" id="ARBA00022833"/>
    </source>
</evidence>
<keyword evidence="13" id="KW-1185">Reference proteome</keyword>
<feature type="region of interest" description="Disordered" evidence="9">
    <location>
        <begin position="406"/>
        <end position="474"/>
    </location>
</feature>
<evidence type="ECO:0000256" key="3">
    <source>
        <dbReference type="ARBA" id="ARBA00022679"/>
    </source>
</evidence>